<accession>A0A387B804</accession>
<sequence length="523" mass="55486">MLVTNATVVTGEGALASAFRVEDGLVTWVGEAADAPDAVGEEVVDLGGRTVLPGLLDLHTHPALMAEAADAADCLPPAVTSLAGLVEVLRAHAAARPDDAWIVGRGYDDSRFPEGRSPNAADLDAVSTERPIIVWRCDAHSAVCNTRALDVAGITAATPDPPGARFERDADGNPTGVLTELAAVAAVADRRPEPDHAELVRRVVSLDAHFLSHGIVGVCDLFSGVIPEPLRVFRDASAAGFRPRVALYPGWVHGVPETLTDDDRTGRVRIAGVKILMDGAFSNRTAWVREPYPDSDGCGIQMTSDAEALAAGAWARRNGVQLAVHAMGDRALERVLELFGDQEPWLDAVPSVRLEHVTLVPEELLRRLEGARMRFGVATHTVFLFAEYEAYKQNLPDVSDGRAYPLRTLYGSSLPLALSSDRPATAWSDADDVFLSVQAAVDRRAADGTDVGASAAITVAQALELYASRAARLAPLGTPAALVPGAPADFVVLDAPVLTVPTADIARTRVAETWLAGERVWAR</sequence>
<dbReference type="KEGG" id="lyd:D7I47_06130"/>
<protein>
    <submittedName>
        <fullName evidence="2">Amidohydrolase</fullName>
    </submittedName>
</protein>
<dbReference type="PANTHER" id="PTHR22642:SF2">
    <property type="entry name" value="PROTEIN LONG AFTER FAR-RED 3"/>
    <property type="match status" value="1"/>
</dbReference>
<dbReference type="Gene3D" id="3.10.310.70">
    <property type="match status" value="1"/>
</dbReference>
<organism evidence="2 3">
    <name type="scientific">Protaetiibacter intestinalis</name>
    <dbReference type="NCBI Taxonomy" id="2419774"/>
    <lineage>
        <taxon>Bacteria</taxon>
        <taxon>Bacillati</taxon>
        <taxon>Actinomycetota</taxon>
        <taxon>Actinomycetes</taxon>
        <taxon>Micrococcales</taxon>
        <taxon>Microbacteriaceae</taxon>
        <taxon>Protaetiibacter</taxon>
    </lineage>
</organism>
<dbReference type="SUPFAM" id="SSF51338">
    <property type="entry name" value="Composite domain of metallo-dependent hydrolases"/>
    <property type="match status" value="1"/>
</dbReference>
<evidence type="ECO:0000259" key="1">
    <source>
        <dbReference type="Pfam" id="PF07969"/>
    </source>
</evidence>
<name>A0A387B804_9MICO</name>
<dbReference type="AlphaFoldDB" id="A0A387B804"/>
<feature type="domain" description="Amidohydrolase 3" evidence="1">
    <location>
        <begin position="42"/>
        <end position="520"/>
    </location>
</feature>
<dbReference type="Gene3D" id="3.20.20.140">
    <property type="entry name" value="Metal-dependent hydrolases"/>
    <property type="match status" value="1"/>
</dbReference>
<reference evidence="3" key="1">
    <citation type="submission" date="2018-09" db="EMBL/GenBank/DDBJ databases">
        <title>Genome sequencing of strain 2DFWR-13.</title>
        <authorList>
            <person name="Heo J."/>
            <person name="Kim S.-J."/>
            <person name="Kwon S.-W."/>
        </authorList>
    </citation>
    <scope>NUCLEOTIDE SEQUENCE [LARGE SCALE GENOMIC DNA]</scope>
    <source>
        <strain evidence="3">2DFWR-13</strain>
    </source>
</reference>
<proteinExistence type="predicted"/>
<dbReference type="PANTHER" id="PTHR22642">
    <property type="entry name" value="IMIDAZOLONEPROPIONASE"/>
    <property type="match status" value="1"/>
</dbReference>
<dbReference type="Proteomes" id="UP000278886">
    <property type="component" value="Chromosome"/>
</dbReference>
<dbReference type="Pfam" id="PF07969">
    <property type="entry name" value="Amidohydro_3"/>
    <property type="match status" value="1"/>
</dbReference>
<dbReference type="InterPro" id="IPR013108">
    <property type="entry name" value="Amidohydro_3"/>
</dbReference>
<dbReference type="EMBL" id="CP032630">
    <property type="protein sequence ID" value="AYF97878.1"/>
    <property type="molecule type" value="Genomic_DNA"/>
</dbReference>
<dbReference type="SUPFAM" id="SSF51556">
    <property type="entry name" value="Metallo-dependent hydrolases"/>
    <property type="match status" value="1"/>
</dbReference>
<dbReference type="GO" id="GO:0016810">
    <property type="term" value="F:hydrolase activity, acting on carbon-nitrogen (but not peptide) bonds"/>
    <property type="evidence" value="ECO:0007669"/>
    <property type="project" value="InterPro"/>
</dbReference>
<evidence type="ECO:0000313" key="2">
    <source>
        <dbReference type="EMBL" id="AYF97878.1"/>
    </source>
</evidence>
<dbReference type="InterPro" id="IPR011059">
    <property type="entry name" value="Metal-dep_hydrolase_composite"/>
</dbReference>
<keyword evidence="2" id="KW-0378">Hydrolase</keyword>
<dbReference type="OrthoDB" id="3238066at2"/>
<keyword evidence="3" id="KW-1185">Reference proteome</keyword>
<gene>
    <name evidence="2" type="ORF">D7I47_06130</name>
</gene>
<evidence type="ECO:0000313" key="3">
    <source>
        <dbReference type="Proteomes" id="UP000278886"/>
    </source>
</evidence>
<dbReference type="RefSeq" id="WP_120762226.1">
    <property type="nucleotide sequence ID" value="NZ_CP032630.1"/>
</dbReference>
<dbReference type="InterPro" id="IPR032466">
    <property type="entry name" value="Metal_Hydrolase"/>
</dbReference>
<dbReference type="Gene3D" id="2.30.40.10">
    <property type="entry name" value="Urease, subunit C, domain 1"/>
    <property type="match status" value="1"/>
</dbReference>